<evidence type="ECO:0000256" key="9">
    <source>
        <dbReference type="ARBA" id="ARBA00022842"/>
    </source>
</evidence>
<evidence type="ECO:0000256" key="8">
    <source>
        <dbReference type="ARBA" id="ARBA00022801"/>
    </source>
</evidence>
<feature type="compositionally biased region" description="Acidic residues" evidence="14">
    <location>
        <begin position="141"/>
        <end position="153"/>
    </location>
</feature>
<keyword evidence="5" id="KW-0479">Metal-binding</keyword>
<dbReference type="InterPro" id="IPR018807">
    <property type="entry name" value="YJL171C/Tos1_N"/>
</dbReference>
<dbReference type="EMBL" id="JAQQPM010000007">
    <property type="protein sequence ID" value="KAK2073789.1"/>
    <property type="molecule type" value="Genomic_DNA"/>
</dbReference>
<dbReference type="GO" id="GO:0046872">
    <property type="term" value="F:metal ion binding"/>
    <property type="evidence" value="ECO:0007669"/>
    <property type="project" value="UniProtKB-KW"/>
</dbReference>
<dbReference type="CDD" id="cd09904">
    <property type="entry name" value="H3TH_XPG"/>
    <property type="match status" value="1"/>
</dbReference>
<feature type="region of interest" description="Disordered" evidence="14">
    <location>
        <begin position="590"/>
        <end position="793"/>
    </location>
</feature>
<dbReference type="PROSITE" id="PS00842">
    <property type="entry name" value="XPG_2"/>
    <property type="match status" value="1"/>
</dbReference>
<evidence type="ECO:0000256" key="7">
    <source>
        <dbReference type="ARBA" id="ARBA00022763"/>
    </source>
</evidence>
<evidence type="ECO:0000256" key="4">
    <source>
        <dbReference type="ARBA" id="ARBA00022722"/>
    </source>
</evidence>
<evidence type="ECO:0000256" key="10">
    <source>
        <dbReference type="ARBA" id="ARBA00023204"/>
    </source>
</evidence>
<dbReference type="PRINTS" id="PR00066">
    <property type="entry name" value="XRODRMPGMNTG"/>
</dbReference>
<feature type="domain" description="XPG N-terminal" evidence="16">
    <location>
        <begin position="1"/>
        <end position="98"/>
    </location>
</feature>
<comment type="cofactor">
    <cofactor evidence="1">
        <name>Mg(2+)</name>
        <dbReference type="ChEBI" id="CHEBI:18420"/>
    </cofactor>
</comment>
<dbReference type="Pfam" id="PF00867">
    <property type="entry name" value="XPG_I"/>
    <property type="match status" value="1"/>
</dbReference>
<dbReference type="InterPro" id="IPR019974">
    <property type="entry name" value="XPG_CS"/>
</dbReference>
<dbReference type="InterPro" id="IPR006084">
    <property type="entry name" value="XPG/Rad2"/>
</dbReference>
<proteinExistence type="inferred from homology"/>
<dbReference type="PRINTS" id="PR00853">
    <property type="entry name" value="XPGRADSUPER"/>
</dbReference>
<comment type="caution">
    <text evidence="17">The sequence shown here is derived from an EMBL/GenBank/DDBJ whole genome shotgun (WGS) entry which is preliminary data.</text>
</comment>
<evidence type="ECO:0000259" key="15">
    <source>
        <dbReference type="SMART" id="SM00484"/>
    </source>
</evidence>
<keyword evidence="8" id="KW-0378">Hydrolase</keyword>
<feature type="coiled-coil region" evidence="13">
    <location>
        <begin position="808"/>
        <end position="850"/>
    </location>
</feature>
<evidence type="ECO:0000259" key="16">
    <source>
        <dbReference type="SMART" id="SM00485"/>
    </source>
</evidence>
<evidence type="ECO:0000256" key="11">
    <source>
        <dbReference type="ARBA" id="ARBA00023242"/>
    </source>
</evidence>
<keyword evidence="10" id="KW-0234">DNA repair</keyword>
<dbReference type="SMART" id="SM00485">
    <property type="entry name" value="XPGN"/>
    <property type="match status" value="1"/>
</dbReference>
<feature type="compositionally biased region" description="Acidic residues" evidence="14">
    <location>
        <begin position="777"/>
        <end position="793"/>
    </location>
</feature>
<dbReference type="InterPro" id="IPR001044">
    <property type="entry name" value="XPG/Rad2_eukaryotes"/>
</dbReference>
<feature type="compositionally biased region" description="Polar residues" evidence="14">
    <location>
        <begin position="497"/>
        <end position="506"/>
    </location>
</feature>
<dbReference type="InterPro" id="IPR006086">
    <property type="entry name" value="XPG-I_dom"/>
</dbReference>
<dbReference type="PANTHER" id="PTHR16171:SF7">
    <property type="entry name" value="DNA REPAIR PROTEIN RAD2"/>
    <property type="match status" value="1"/>
</dbReference>
<feature type="compositionally biased region" description="Basic and acidic residues" evidence="14">
    <location>
        <begin position="648"/>
        <end position="672"/>
    </location>
</feature>
<evidence type="ECO:0000256" key="14">
    <source>
        <dbReference type="SAM" id="MobiDB-lite"/>
    </source>
</evidence>
<dbReference type="InterPro" id="IPR006085">
    <property type="entry name" value="XPG_DNA_repair_N"/>
</dbReference>
<dbReference type="SMART" id="SM00279">
    <property type="entry name" value="HhH2"/>
    <property type="match status" value="1"/>
</dbReference>
<dbReference type="GO" id="GO:0016788">
    <property type="term" value="F:hydrolase activity, acting on ester bonds"/>
    <property type="evidence" value="ECO:0007669"/>
    <property type="project" value="InterPro"/>
</dbReference>
<feature type="compositionally biased region" description="Acidic residues" evidence="14">
    <location>
        <begin position="693"/>
        <end position="708"/>
    </location>
</feature>
<evidence type="ECO:0000256" key="1">
    <source>
        <dbReference type="ARBA" id="ARBA00001946"/>
    </source>
</evidence>
<dbReference type="CDD" id="cd09868">
    <property type="entry name" value="PIN_XPG_RAD2"/>
    <property type="match status" value="2"/>
</dbReference>
<sequence>MGVQGLWSILEPCARPTQLATMNRKRLAVDASIWIYQFLKAVRDKEGNALRNSHVVGFFRRICKLLWFGIQPVFVFDGGAPALKRATLQGRRRRREGRREDAARTAGKLLAVQMHRLAELETDKMKRRAVEEGGRARKAEEDEEEEEEEELPAAEDMVYADELGMSRQERTQARGFRKQDPYHLPQLDHGIAAMGKPEDPRIMSIEELEEYARQFHEGEDINLYDFSKIDFDGDFFKSLPPPDRYNILNAARLRSRLRMGYSKEQLEDMFPDRMAFSRFQIERAAERNHLTQRLMAELGMTGLDLTVGGISRVAGERNREYVLVKNEGVEGGWALGVVSRDKEVGEAHKPIDVDAAEYTFQGVDDEDGWEDELEFEDVPIEGLNRLPKAYRQAQSANAARKQLYGARQEREQEDEDGLFVGNGRDDDPFADDQGMVEADEEADVNRAIALSLRNQHGVGMLEETGQEERPRPEWNQQRAEEGRKRSAAKGGSRLAQLVNNRANASVPQRRDSHASSDSDMDLESALAAARKKMKEKAPVPPNVQKSFGGPLPFEQVNWKKAAAAKPAPPSPRRVPLQPADFVVEFPAGQQPEEQVETGALEAQSDDEAGGFLKEAETEPGDAEDGARRQHAQTGQVARPLPPWLVDESDVREGVKKQLERDQRMNAEDQKFGEEEEVRIRRRREEQVIAIDSSNEDDDDDDDDDDVVEIVDGPPSLPAKQGPERLPEKSAGTETGAQEGLEEASREQVETEPLDAEVDMQLEEVSLAPDARRAAESEVPEVPDADAPGLDEFDDFSDAEDEELLAAMAEEAEAHAKFASQLNNKSERENQEAYERELRALRNQQKKDRRDADEVTDMMVTECQSLLALFGIPYMTAPMEAEAQCAELVHLGLVDGIVTDDSDIFLFGGTRVYKNMFNSNKLVECYLGQDVEKELSLTRRHLIALAQLLGSDYAEGLAGVGPVTAVEILSEFPGSEEAGGEDSLTAFRDWWAEVQSGARPKEADATSPFRRKFRKAQAAKLFLPPGFPSPAVAEAYLRPEVDRDPQAFQWGVPDVDGLRRFLMATIGWSQERTDEVLVPVIRDLNKREREGTQSNITRFFSGAVGAGARPTGAQPGSAREPLAPRQQRARGSSRRMAHAVSRLRERQGLAAAESPVVAPRAAQTAKKRKATREPVVVDDDDDDDDEEEEEEEETGGDDGEEQRDHDGVGADESENGGHGTRGSVVSSRLSLSFTMGTGPALLLLPVLAAVAQLGHGAVLPRDLGLRDTAGCAFDSGQVYCQSVGSITYSNLGKSGSYNEVTGMDMETGTCTWSPVSFSGPLAPFDQPLSIHFRGPVWLKQAHVYLDLSQAAASLDNRRVGQQKPDGDADADNAAVVVKKDGLVMFTSTEMLTLSTTITVHPEASPSSSERAVTVAADVTTQTVLDIVTETVTETVFQSVGCACYDSDSATAAQDPSGLTQSPTAFATVPAASPTSATVVAAPESSKASSTTGSQVVPTQGGDYTRTGYYLAEEQRSEGIMFLGNYGGQGSGKWTPAFGNTLSYMDANATGGADKATMLANTTVGTGREFALFSDEPCDESCGYLEDGTVGYKGFGPNGVDKAFFFEFSMPHDDSAAPDAMNSDMPALWLLNARIPYTGQYSACNCWATGCGELDVFEVLAPRADKCKSTVHLATPGGDDNYFARPVAATVKIAVLFAARTNAVVMKVLPPDAVFGPTLAPEVVEGILADQSAVAGLGTSAVALGAGAGTSY</sequence>
<keyword evidence="7" id="KW-0227">DNA damage</keyword>
<dbReference type="SUPFAM" id="SSF47807">
    <property type="entry name" value="5' to 3' exonuclease, C-terminal subdomain"/>
    <property type="match status" value="1"/>
</dbReference>
<dbReference type="FunFam" id="3.40.50.1010:FF:000061">
    <property type="entry name" value="Single-stranded DNA endonuclease (Eurofung)"/>
    <property type="match status" value="1"/>
</dbReference>
<dbReference type="Proteomes" id="UP001217918">
    <property type="component" value="Unassembled WGS sequence"/>
</dbReference>
<dbReference type="Gene3D" id="3.40.50.1010">
    <property type="entry name" value="5'-nuclease"/>
    <property type="match status" value="2"/>
</dbReference>
<dbReference type="GO" id="GO:0004520">
    <property type="term" value="F:DNA endonuclease activity"/>
    <property type="evidence" value="ECO:0007669"/>
    <property type="project" value="TreeGrafter"/>
</dbReference>
<dbReference type="Pfam" id="PF10290">
    <property type="entry name" value="YJL171C_Tos1_N"/>
    <property type="match status" value="1"/>
</dbReference>
<organism evidence="17 18">
    <name type="scientific">Phyllachora maydis</name>
    <dbReference type="NCBI Taxonomy" id="1825666"/>
    <lineage>
        <taxon>Eukaryota</taxon>
        <taxon>Fungi</taxon>
        <taxon>Dikarya</taxon>
        <taxon>Ascomycota</taxon>
        <taxon>Pezizomycotina</taxon>
        <taxon>Sordariomycetes</taxon>
        <taxon>Sordariomycetidae</taxon>
        <taxon>Phyllachorales</taxon>
        <taxon>Phyllachoraceae</taxon>
        <taxon>Phyllachora</taxon>
    </lineage>
</organism>
<dbReference type="GO" id="GO:0006289">
    <property type="term" value="P:nucleotide-excision repair"/>
    <property type="evidence" value="ECO:0007669"/>
    <property type="project" value="InterPro"/>
</dbReference>
<dbReference type="InterPro" id="IPR029060">
    <property type="entry name" value="PIN-like_dom_sf"/>
</dbReference>
<keyword evidence="13" id="KW-0175">Coiled coil</keyword>
<dbReference type="PANTHER" id="PTHR16171">
    <property type="entry name" value="DNA REPAIR PROTEIN COMPLEMENTING XP-G CELLS-RELATED"/>
    <property type="match status" value="1"/>
</dbReference>
<dbReference type="Pfam" id="PF00752">
    <property type="entry name" value="XPG_N"/>
    <property type="match status" value="1"/>
</dbReference>
<dbReference type="InterPro" id="IPR036279">
    <property type="entry name" value="5-3_exonuclease_C_sf"/>
</dbReference>
<dbReference type="GO" id="GO:0003697">
    <property type="term" value="F:single-stranded DNA binding"/>
    <property type="evidence" value="ECO:0007669"/>
    <property type="project" value="InterPro"/>
</dbReference>
<feature type="compositionally biased region" description="Acidic residues" evidence="14">
    <location>
        <begin position="749"/>
        <end position="761"/>
    </location>
</feature>
<reference evidence="17" key="1">
    <citation type="journal article" date="2023" name="Mol. Plant Microbe Interact.">
        <title>Elucidating the Obligate Nature and Biological Capacity of an Invasive Fungal Corn Pathogen.</title>
        <authorList>
            <person name="MacCready J.S."/>
            <person name="Roggenkamp E.M."/>
            <person name="Gdanetz K."/>
            <person name="Chilvers M.I."/>
        </authorList>
    </citation>
    <scope>NUCLEOTIDE SEQUENCE</scope>
    <source>
        <strain evidence="17">PM02</strain>
    </source>
</reference>
<feature type="compositionally biased region" description="Basic residues" evidence="14">
    <location>
        <begin position="1126"/>
        <end position="1136"/>
    </location>
</feature>
<evidence type="ECO:0000256" key="12">
    <source>
        <dbReference type="ARBA" id="ARBA00053135"/>
    </source>
</evidence>
<feature type="domain" description="XPG-I" evidence="15">
    <location>
        <begin position="867"/>
        <end position="936"/>
    </location>
</feature>
<dbReference type="Gene3D" id="1.10.150.20">
    <property type="entry name" value="5' to 3' exonuclease, C-terminal subdomain"/>
    <property type="match status" value="1"/>
</dbReference>
<keyword evidence="18" id="KW-1185">Reference proteome</keyword>
<comment type="function">
    <text evidence="12">Single-stranded DNA endonuclease involved in excision repair of DNA damaged with UV light, bulky adducts, or cross-linking agents. Essential for the incision step of excision-repair.</text>
</comment>
<feature type="compositionally biased region" description="Basic and acidic residues" evidence="14">
    <location>
        <begin position="128"/>
        <end position="140"/>
    </location>
</feature>
<feature type="compositionally biased region" description="Acidic residues" evidence="14">
    <location>
        <begin position="1175"/>
        <end position="1200"/>
    </location>
</feature>
<evidence type="ECO:0000313" key="18">
    <source>
        <dbReference type="Proteomes" id="UP001217918"/>
    </source>
</evidence>
<dbReference type="FunFam" id="3.40.50.1010:FF:000025">
    <property type="entry name" value="DNA repair protein RAD2"/>
    <property type="match status" value="1"/>
</dbReference>
<feature type="region of interest" description="Disordered" evidence="14">
    <location>
        <begin position="461"/>
        <end position="551"/>
    </location>
</feature>
<evidence type="ECO:0000256" key="6">
    <source>
        <dbReference type="ARBA" id="ARBA00022759"/>
    </source>
</evidence>
<feature type="region of interest" description="Disordered" evidence="14">
    <location>
        <begin position="1099"/>
        <end position="1223"/>
    </location>
</feature>
<evidence type="ECO:0000256" key="3">
    <source>
        <dbReference type="ARBA" id="ARBA00005283"/>
    </source>
</evidence>
<keyword evidence="6" id="KW-0255">Endonuclease</keyword>
<evidence type="ECO:0000313" key="17">
    <source>
        <dbReference type="EMBL" id="KAK2073789.1"/>
    </source>
</evidence>
<dbReference type="InterPro" id="IPR018805">
    <property type="entry name" value="YJL171C/Tos1_C"/>
</dbReference>
<accession>A0AAD9I9N7</accession>
<dbReference type="GO" id="GO:0005634">
    <property type="term" value="C:nucleus"/>
    <property type="evidence" value="ECO:0007669"/>
    <property type="project" value="UniProtKB-SubCell"/>
</dbReference>
<dbReference type="Pfam" id="PF10287">
    <property type="entry name" value="YJL171C_Tos1_C"/>
    <property type="match status" value="1"/>
</dbReference>
<feature type="region of interest" description="Disordered" evidence="14">
    <location>
        <begin position="128"/>
        <end position="156"/>
    </location>
</feature>
<dbReference type="SUPFAM" id="SSF88723">
    <property type="entry name" value="PIN domain-like"/>
    <property type="match status" value="1"/>
</dbReference>
<feature type="compositionally biased region" description="Basic and acidic residues" evidence="14">
    <location>
        <begin position="466"/>
        <end position="484"/>
    </location>
</feature>
<dbReference type="SMART" id="SM00484">
    <property type="entry name" value="XPGI"/>
    <property type="match status" value="1"/>
</dbReference>
<keyword evidence="4" id="KW-0540">Nuclease</keyword>
<keyword evidence="11" id="KW-0539">Nucleus</keyword>
<evidence type="ECO:0000256" key="2">
    <source>
        <dbReference type="ARBA" id="ARBA00004123"/>
    </source>
</evidence>
<keyword evidence="9" id="KW-0460">Magnesium</keyword>
<evidence type="ECO:0000256" key="5">
    <source>
        <dbReference type="ARBA" id="ARBA00022723"/>
    </source>
</evidence>
<dbReference type="InterPro" id="IPR008918">
    <property type="entry name" value="HhH2"/>
</dbReference>
<name>A0AAD9I9N7_9PEZI</name>
<evidence type="ECO:0000256" key="13">
    <source>
        <dbReference type="SAM" id="Coils"/>
    </source>
</evidence>
<comment type="subcellular location">
    <subcellularLocation>
        <location evidence="2">Nucleus</location>
    </subcellularLocation>
</comment>
<protein>
    <submittedName>
        <fullName evidence="17">Uncharacterized protein</fullName>
    </submittedName>
</protein>
<gene>
    <name evidence="17" type="ORF">P8C59_008038</name>
</gene>
<comment type="similarity">
    <text evidence="3">Belongs to the XPG/RAD2 endonuclease family. XPG subfamily.</text>
</comment>